<feature type="compositionally biased region" description="Basic and acidic residues" evidence="11">
    <location>
        <begin position="1"/>
        <end position="11"/>
    </location>
</feature>
<comment type="caution">
    <text evidence="13">The sequence shown here is derived from an EMBL/GenBank/DDBJ whole genome shotgun (WGS) entry which is preliminary data.</text>
</comment>
<evidence type="ECO:0000313" key="13">
    <source>
        <dbReference type="EMBL" id="MBN4068745.1"/>
    </source>
</evidence>
<dbReference type="PRINTS" id="PR01045">
    <property type="entry name" value="TRNASYNTHGB"/>
</dbReference>
<evidence type="ECO:0000256" key="3">
    <source>
        <dbReference type="ARBA" id="ARBA00012829"/>
    </source>
</evidence>
<evidence type="ECO:0000256" key="1">
    <source>
        <dbReference type="ARBA" id="ARBA00004496"/>
    </source>
</evidence>
<proteinExistence type="inferred from homology"/>
<dbReference type="NCBIfam" id="TIGR00211">
    <property type="entry name" value="glyS"/>
    <property type="match status" value="1"/>
</dbReference>
<evidence type="ECO:0000256" key="10">
    <source>
        <dbReference type="ARBA" id="ARBA00047937"/>
    </source>
</evidence>
<evidence type="ECO:0000256" key="8">
    <source>
        <dbReference type="ARBA" id="ARBA00022917"/>
    </source>
</evidence>
<evidence type="ECO:0000313" key="14">
    <source>
        <dbReference type="Proteomes" id="UP000717534"/>
    </source>
</evidence>
<comment type="catalytic activity">
    <reaction evidence="10">
        <text>tRNA(Gly) + glycine + ATP = glycyl-tRNA(Gly) + AMP + diphosphate</text>
        <dbReference type="Rhea" id="RHEA:16013"/>
        <dbReference type="Rhea" id="RHEA-COMP:9664"/>
        <dbReference type="Rhea" id="RHEA-COMP:9683"/>
        <dbReference type="ChEBI" id="CHEBI:30616"/>
        <dbReference type="ChEBI" id="CHEBI:33019"/>
        <dbReference type="ChEBI" id="CHEBI:57305"/>
        <dbReference type="ChEBI" id="CHEBI:78442"/>
        <dbReference type="ChEBI" id="CHEBI:78522"/>
        <dbReference type="ChEBI" id="CHEBI:456215"/>
        <dbReference type="EC" id="6.1.1.14"/>
    </reaction>
</comment>
<comment type="subcellular location">
    <subcellularLocation>
        <location evidence="1">Cytoplasm</location>
    </subcellularLocation>
</comment>
<feature type="region of interest" description="Disordered" evidence="11">
    <location>
        <begin position="1"/>
        <end position="20"/>
    </location>
</feature>
<evidence type="ECO:0000259" key="12">
    <source>
        <dbReference type="SMART" id="SM00836"/>
    </source>
</evidence>
<protein>
    <recommendedName>
        <fullName evidence="3">glycine--tRNA ligase</fullName>
        <ecNumber evidence="3">6.1.1.14</ecNumber>
    </recommendedName>
</protein>
<keyword evidence="7" id="KW-0067">ATP-binding</keyword>
<dbReference type="EMBL" id="JAFITO010000046">
    <property type="protein sequence ID" value="MBN4068745.1"/>
    <property type="molecule type" value="Genomic_DNA"/>
</dbReference>
<keyword evidence="5 13" id="KW-0436">Ligase</keyword>
<comment type="similarity">
    <text evidence="2">Belongs to the class-II aminoacyl-tRNA synthetase family.</text>
</comment>
<dbReference type="EC" id="6.1.1.14" evidence="3"/>
<dbReference type="HAMAP" id="MF_00255">
    <property type="entry name" value="Gly_tRNA_synth_beta"/>
    <property type="match status" value="1"/>
</dbReference>
<name>A0ABS3AW20_9BACT</name>
<evidence type="ECO:0000256" key="5">
    <source>
        <dbReference type="ARBA" id="ARBA00022598"/>
    </source>
</evidence>
<evidence type="ECO:0000256" key="2">
    <source>
        <dbReference type="ARBA" id="ARBA00008226"/>
    </source>
</evidence>
<dbReference type="Pfam" id="PF05746">
    <property type="entry name" value="DALR_1"/>
    <property type="match status" value="1"/>
</dbReference>
<evidence type="ECO:0000256" key="7">
    <source>
        <dbReference type="ARBA" id="ARBA00022840"/>
    </source>
</evidence>
<sequence>ADSQPDAREELLGPSKQAGFDVEGNPTKAAMGFARSKGADVSDLKVVATAKGEYLMLVQEREGVATVELLPSILEELMSGFSFAKSMRWGNHTSSFARPIQWLVALYDGKTVPYSHEGVDASNMSRGHRFMANEPVVMDGVAGYRTILQNVSVQVDPEERRNSVLSEIQKAVAGTLDPNVAKVAVDEALVDTVCNLVEKPFGVCGSFDEKFLQLPDEALITSMREHQKYFPVVDQDNQLLPYFVAVNNTEVKDINLTRTGHERVLRARLEDAFFFFTGDKQKKLADRFDDLTGIIFQEKLGTMLDKTERIVKLTGLLAEQFVPDSVDDACRAARLCKTDLLTDMVGEFPSLQGNMGGAYALNDGETADVALAIQEHYFPKRAGAELPSSALGAVVGLADRLDTLSGCFGIGQIPTGTTDPFGLRRISLAILHIVEQFGWTLSLQDIVYKALSLYGDKVNGGAETVEQVVTFIRGRFVNDQLGAGLDGEAVDAVISVQFDDVNDSLKKIRALAAIRGEDAFAVLAASFKRIRNIIKDNTTTDVDKALLKEDAEKELAAVFMRLDTDVQPMLDSHDYDKALAAMLALKAPVDEFFNEVMVMDEDELVRSNRLNLLTAISVLFLKVGDISKMQQ</sequence>
<dbReference type="Proteomes" id="UP000717534">
    <property type="component" value="Unassembled WGS sequence"/>
</dbReference>
<dbReference type="GO" id="GO:0004820">
    <property type="term" value="F:glycine-tRNA ligase activity"/>
    <property type="evidence" value="ECO:0007669"/>
    <property type="project" value="UniProtKB-EC"/>
</dbReference>
<keyword evidence="6" id="KW-0547">Nucleotide-binding</keyword>
<keyword evidence="14" id="KW-1185">Reference proteome</keyword>
<accession>A0ABS3AW20</accession>
<keyword evidence="8" id="KW-0648">Protein biosynthesis</keyword>
<organism evidence="13 14">
    <name type="scientific">Desulfotalea psychrophila</name>
    <dbReference type="NCBI Taxonomy" id="84980"/>
    <lineage>
        <taxon>Bacteria</taxon>
        <taxon>Pseudomonadati</taxon>
        <taxon>Thermodesulfobacteriota</taxon>
        <taxon>Desulfobulbia</taxon>
        <taxon>Desulfobulbales</taxon>
        <taxon>Desulfocapsaceae</taxon>
        <taxon>Desulfotalea</taxon>
    </lineage>
</organism>
<keyword evidence="9" id="KW-0030">Aminoacyl-tRNA synthetase</keyword>
<dbReference type="SMART" id="SM00836">
    <property type="entry name" value="DALR_1"/>
    <property type="match status" value="1"/>
</dbReference>
<feature type="non-terminal residue" evidence="13">
    <location>
        <position position="1"/>
    </location>
</feature>
<dbReference type="PROSITE" id="PS50861">
    <property type="entry name" value="AA_TRNA_LIGASE_II_GLYAB"/>
    <property type="match status" value="1"/>
</dbReference>
<evidence type="ECO:0000256" key="11">
    <source>
        <dbReference type="SAM" id="MobiDB-lite"/>
    </source>
</evidence>
<dbReference type="PANTHER" id="PTHR30075">
    <property type="entry name" value="GLYCYL-TRNA SYNTHETASE"/>
    <property type="match status" value="1"/>
</dbReference>
<evidence type="ECO:0000256" key="6">
    <source>
        <dbReference type="ARBA" id="ARBA00022741"/>
    </source>
</evidence>
<keyword evidence="4" id="KW-0963">Cytoplasm</keyword>
<dbReference type="InterPro" id="IPR008909">
    <property type="entry name" value="DALR_anticod-bd"/>
</dbReference>
<evidence type="ECO:0000256" key="4">
    <source>
        <dbReference type="ARBA" id="ARBA00022490"/>
    </source>
</evidence>
<dbReference type="InterPro" id="IPR015944">
    <property type="entry name" value="Gly-tRNA-synth_bsu"/>
</dbReference>
<dbReference type="SUPFAM" id="SSF109604">
    <property type="entry name" value="HD-domain/PDEase-like"/>
    <property type="match status" value="1"/>
</dbReference>
<dbReference type="Pfam" id="PF02092">
    <property type="entry name" value="tRNA_synt_2f"/>
    <property type="match status" value="1"/>
</dbReference>
<dbReference type="PANTHER" id="PTHR30075:SF2">
    <property type="entry name" value="GLYCINE--TRNA LIGASE, CHLOROPLASTIC_MITOCHONDRIAL 2"/>
    <property type="match status" value="1"/>
</dbReference>
<dbReference type="InterPro" id="IPR006194">
    <property type="entry name" value="Gly-tRNA-synth_heterodimer"/>
</dbReference>
<evidence type="ECO:0000256" key="9">
    <source>
        <dbReference type="ARBA" id="ARBA00023146"/>
    </source>
</evidence>
<feature type="domain" description="DALR anticodon binding" evidence="12">
    <location>
        <begin position="529"/>
        <end position="629"/>
    </location>
</feature>
<reference evidence="13 14" key="1">
    <citation type="submission" date="2021-02" db="EMBL/GenBank/DDBJ databases">
        <title>Activity-based single-cell genomes from oceanic crustal fluid captures similar information to metagenomic and metatranscriptomic surveys with orders of magnitude less sampling.</title>
        <authorList>
            <person name="D'Angelo T.S."/>
            <person name="Orcutt B.N."/>
        </authorList>
    </citation>
    <scope>NUCLEOTIDE SEQUENCE [LARGE SCALE GENOMIC DNA]</scope>
    <source>
        <strain evidence="13">AH-315-G02</strain>
    </source>
</reference>
<gene>
    <name evidence="13" type="ORF">JYU06_04425</name>
</gene>